<reference evidence="1 2" key="2">
    <citation type="journal article" date="2014" name="FEMS Microbiol. Lett.">
        <title>Draft genomic DNA sequence of the facultatively methylotrophic bacterium Acidomonas methanolica type strain MB58.</title>
        <authorList>
            <person name="Higashiura N."/>
            <person name="Hadano H."/>
            <person name="Hirakawa H."/>
            <person name="Matsutani M."/>
            <person name="Takabe S."/>
            <person name="Matsushita K."/>
            <person name="Azuma Y."/>
        </authorList>
    </citation>
    <scope>NUCLEOTIDE SEQUENCE [LARGE SCALE GENOMIC DNA]</scope>
    <source>
        <strain evidence="1 2">MB58</strain>
    </source>
</reference>
<protein>
    <recommendedName>
        <fullName evidence="3">AsmA-like C-terminal domain-containing protein</fullName>
    </recommendedName>
</protein>
<name>A0A023D4W8_ACIMT</name>
<keyword evidence="2" id="KW-1185">Reference proteome</keyword>
<organism evidence="1 2">
    <name type="scientific">Acidomonas methanolica NBRC 104435</name>
    <dbReference type="NCBI Taxonomy" id="1231351"/>
    <lineage>
        <taxon>Bacteria</taxon>
        <taxon>Pseudomonadati</taxon>
        <taxon>Pseudomonadota</taxon>
        <taxon>Alphaproteobacteria</taxon>
        <taxon>Acetobacterales</taxon>
        <taxon>Acetobacteraceae</taxon>
        <taxon>Acidomonas</taxon>
    </lineage>
</organism>
<proteinExistence type="predicted"/>
<dbReference type="EMBL" id="BAND01000050">
    <property type="protein sequence ID" value="GAJ29167.1"/>
    <property type="molecule type" value="Genomic_DNA"/>
</dbReference>
<dbReference type="AlphaFoldDB" id="A0A023D4W8"/>
<reference evidence="2" key="1">
    <citation type="journal article" date="2014" name="FEMS Microbiol. Lett.">
        <title>Draft Genomic DNA Sequence of the Facultatively Methylotrophic Bacterium Acidomonas methanolica type strain MB58.</title>
        <authorList>
            <person name="Higashiura N."/>
            <person name="Hadano H."/>
            <person name="Hirakawa H."/>
            <person name="Matsutani M."/>
            <person name="Takabe S."/>
            <person name="Matsushita K."/>
            <person name="Azuma Y."/>
        </authorList>
    </citation>
    <scope>NUCLEOTIDE SEQUENCE [LARGE SCALE GENOMIC DNA]</scope>
    <source>
        <strain evidence="2">MB58</strain>
    </source>
</reference>
<gene>
    <name evidence="1" type="ORF">Amme_050_010</name>
</gene>
<comment type="caution">
    <text evidence="1">The sequence shown here is derived from an EMBL/GenBank/DDBJ whole genome shotgun (WGS) entry which is preliminary data.</text>
</comment>
<evidence type="ECO:0008006" key="3">
    <source>
        <dbReference type="Google" id="ProtNLM"/>
    </source>
</evidence>
<dbReference type="Proteomes" id="UP000019760">
    <property type="component" value="Unassembled WGS sequence"/>
</dbReference>
<accession>A0A023D4W8</accession>
<evidence type="ECO:0000313" key="2">
    <source>
        <dbReference type="Proteomes" id="UP000019760"/>
    </source>
</evidence>
<sequence length="1028" mass="108644">MLVTVPTTFLLWRLARAPLDVTSLARRWLPLAIVAGADRGAPAGRLDVGTLAIAWKPSHRDGGLVLQARDLRVLRRDGSTALSLSRARLVLEIAPLLIGRVAPREVEAEDMHAALSRRADGAVTLDLPGARADGNVPDLFIFRALTRVHVARVTATLEGFSLHVSLLDGLRQAHRRLLWDGNLAADLVAPGKETVTLDGHAEPASSGVRWHLASSAFEPQIFSPVAPELARWHVPLAVTLDGVETEGYVGGVLRHRTGLAIAWLAGRATLGAGQILQEGAPLQVNGGGAALSIAPTHPGERDARLALRGGWIALTGAGNAPTRFTTFADFVLSDLLRPRRIDGSAHVEGSSFEVGQLGAIWPQAMLTEARKWVTRNIVAGHGSGLAVTATLHGDHGWPSLQPVGMRGALHLEDATTIWLPGMPPAEHLAADLDFAKPDTLRFVIHSGVQPADASAGAPRLTLAEATGLIDGLYVRDQNGTFVLRLSGDLGTYLRLLAQPRLHLLSRHPLPFSAPSGPVAATLHIHLPLEAHVRDEDIHIEARGAFHDVHLGDVLLGRDLADGAGTIFATQNGLDVTGTGRLGGVATTANVREKFRHDTRRDEVTRIHAVSTFDPASFEAAGLGSPDLFTGQAVLTSDYVARADGRGDVALALDLGAAGVSLPVWDKAPGLAASARAHVALMHDTVTGVDGIVAQGPELALNGHAVLDKGGIVGVALEDFHVRRSKGDARILFGSGADAPLRVMVNAETLDLAPLFHRVAAGSGERPVRERPAGAWRRREWKVDLKARRLFLAREAMLGGVSAHLEEKGGRLLFATVESVAPAETHVVLTPRGRERHLVATTADLGAMLDQLAGIKRIGGGAMRLEGALRDEQNGAGGLTFEGRLTGAHVALLHPPAALTWVTHLAPYDRGVADGAHFEFRDISLPVTYRAGRVTIRDGQLGNDALGATVTGDIDTVTERIDLRGTLVPLFSLNALPGKLPGLGKLFVPEKGGGMLAATFAVKGALGDPSVHVNPFSMLLPGVLRGIAE</sequence>
<evidence type="ECO:0000313" key="1">
    <source>
        <dbReference type="EMBL" id="GAJ29167.1"/>
    </source>
</evidence>